<proteinExistence type="predicted"/>
<gene>
    <name evidence="2" type="ORF">R1sor_001840</name>
</gene>
<dbReference type="Gene3D" id="1.10.150.50">
    <property type="entry name" value="Transcription Factor, Ets-1"/>
    <property type="match status" value="1"/>
</dbReference>
<dbReference type="InterPro" id="IPR013761">
    <property type="entry name" value="SAM/pointed_sf"/>
</dbReference>
<name>A0ABD3GXF9_9MARC</name>
<accession>A0ABD3GXF9</accession>
<sequence>MDSSRSNPLVNIRGVKRKIEEAVTMLSDFEKDGQKDVAFAALCEDGMECLQKRVADFETDLEETENELLEARGVIFQQQVKIDDAERRYNDELDRLSRLMTGLNKEVRALIKQLDISTRNRRAAADIVSATREKLARTEDRCRENRELHMIPRPNNQFSRNLQGFALSDIGTGTTLPGNNMWISFQPPDREPRFYIRKCPSRSNFPGINTCSYSFTMEAPTFDDNGSVHTTVDWVASFLGSSDYSVALVDEPVNGSALRRLAKDITWLKLLGFKSGHAANLLDYFERLAIQQTASSSMPQAVPTTPSANPLIGRTAHTQQTGSEQYCSQKDLHQQQRVLAEFIRELG</sequence>
<dbReference type="AlphaFoldDB" id="A0ABD3GXF9"/>
<evidence type="ECO:0000313" key="3">
    <source>
        <dbReference type="Proteomes" id="UP001633002"/>
    </source>
</evidence>
<dbReference type="EMBL" id="JBJQOH010000006">
    <property type="protein sequence ID" value="KAL3683818.1"/>
    <property type="molecule type" value="Genomic_DNA"/>
</dbReference>
<comment type="caution">
    <text evidence="2">The sequence shown here is derived from an EMBL/GenBank/DDBJ whole genome shotgun (WGS) entry which is preliminary data.</text>
</comment>
<organism evidence="2 3">
    <name type="scientific">Riccia sorocarpa</name>
    <dbReference type="NCBI Taxonomy" id="122646"/>
    <lineage>
        <taxon>Eukaryota</taxon>
        <taxon>Viridiplantae</taxon>
        <taxon>Streptophyta</taxon>
        <taxon>Embryophyta</taxon>
        <taxon>Marchantiophyta</taxon>
        <taxon>Marchantiopsida</taxon>
        <taxon>Marchantiidae</taxon>
        <taxon>Marchantiales</taxon>
        <taxon>Ricciaceae</taxon>
        <taxon>Riccia</taxon>
    </lineage>
</organism>
<keyword evidence="3" id="KW-1185">Reference proteome</keyword>
<protein>
    <submittedName>
        <fullName evidence="2">Uncharacterized protein</fullName>
    </submittedName>
</protein>
<dbReference type="Proteomes" id="UP001633002">
    <property type="component" value="Unassembled WGS sequence"/>
</dbReference>
<reference evidence="2 3" key="1">
    <citation type="submission" date="2024-09" db="EMBL/GenBank/DDBJ databases">
        <title>Chromosome-scale assembly of Riccia sorocarpa.</title>
        <authorList>
            <person name="Paukszto L."/>
        </authorList>
    </citation>
    <scope>NUCLEOTIDE SEQUENCE [LARGE SCALE GENOMIC DNA]</scope>
    <source>
        <strain evidence="2">LP-2024</strain>
        <tissue evidence="2">Aerial parts of the thallus</tissue>
    </source>
</reference>
<evidence type="ECO:0000313" key="2">
    <source>
        <dbReference type="EMBL" id="KAL3683818.1"/>
    </source>
</evidence>
<feature type="coiled-coil region" evidence="1">
    <location>
        <begin position="47"/>
        <end position="113"/>
    </location>
</feature>
<evidence type="ECO:0000256" key="1">
    <source>
        <dbReference type="SAM" id="Coils"/>
    </source>
</evidence>
<keyword evidence="1" id="KW-0175">Coiled coil</keyword>